<name>X1MKM6_9ZZZZ</name>
<dbReference type="EMBL" id="BARV01017004">
    <property type="protein sequence ID" value="GAI32192.1"/>
    <property type="molecule type" value="Genomic_DNA"/>
</dbReference>
<reference evidence="1" key="1">
    <citation type="journal article" date="2014" name="Front. Microbiol.">
        <title>High frequency of phylogenetically diverse reductive dehalogenase-homologous genes in deep subseafloor sedimentary metagenomes.</title>
        <authorList>
            <person name="Kawai M."/>
            <person name="Futagami T."/>
            <person name="Toyoda A."/>
            <person name="Takaki Y."/>
            <person name="Nishi S."/>
            <person name="Hori S."/>
            <person name="Arai W."/>
            <person name="Tsubouchi T."/>
            <person name="Morono Y."/>
            <person name="Uchiyama I."/>
            <person name="Ito T."/>
            <person name="Fujiyama A."/>
            <person name="Inagaki F."/>
            <person name="Takami H."/>
        </authorList>
    </citation>
    <scope>NUCLEOTIDE SEQUENCE</scope>
    <source>
        <strain evidence="1">Expedition CK06-06</strain>
    </source>
</reference>
<sequence length="86" mass="9704">MNIVLKGGTEESIELLNKIIEDGFTSLEDRVYVAYMGPPIPPYEMKCYCGQTIKVGRDDHGYYIEGASLIVFNPRENSVDEEIAEQ</sequence>
<gene>
    <name evidence="1" type="ORF">S06H3_29056</name>
</gene>
<dbReference type="AlphaFoldDB" id="X1MKM6"/>
<evidence type="ECO:0000313" key="1">
    <source>
        <dbReference type="EMBL" id="GAI32192.1"/>
    </source>
</evidence>
<accession>X1MKM6</accession>
<organism evidence="1">
    <name type="scientific">marine sediment metagenome</name>
    <dbReference type="NCBI Taxonomy" id="412755"/>
    <lineage>
        <taxon>unclassified sequences</taxon>
        <taxon>metagenomes</taxon>
        <taxon>ecological metagenomes</taxon>
    </lineage>
</organism>
<comment type="caution">
    <text evidence="1">The sequence shown here is derived from an EMBL/GenBank/DDBJ whole genome shotgun (WGS) entry which is preliminary data.</text>
</comment>
<proteinExistence type="predicted"/>
<protein>
    <submittedName>
        <fullName evidence="1">Uncharacterized protein</fullName>
    </submittedName>
</protein>